<evidence type="ECO:0000256" key="2">
    <source>
        <dbReference type="ARBA" id="ARBA00004613"/>
    </source>
</evidence>
<comment type="subcellular location">
    <subcellularLocation>
        <location evidence="2">Secreted</location>
    </subcellularLocation>
</comment>
<feature type="domain" description="Rhamnogalacturonan lyase" evidence="10">
    <location>
        <begin position="497"/>
        <end position="568"/>
    </location>
</feature>
<comment type="similarity">
    <text evidence="3">Belongs to the polysaccharide lyase 4 family.</text>
</comment>
<evidence type="ECO:0000259" key="10">
    <source>
        <dbReference type="Pfam" id="PF14686"/>
    </source>
</evidence>
<dbReference type="CDD" id="cd10320">
    <property type="entry name" value="RGL4_N"/>
    <property type="match status" value="1"/>
</dbReference>
<dbReference type="InterPro" id="IPR014718">
    <property type="entry name" value="GH-type_carb-bd"/>
</dbReference>
<dbReference type="PANTHER" id="PTHR32018">
    <property type="entry name" value="RHAMNOGALACTURONATE LYASE FAMILY PROTEIN"/>
    <property type="match status" value="1"/>
</dbReference>
<dbReference type="Pfam" id="PF06045">
    <property type="entry name" value="Rhamnogal_lyase"/>
    <property type="match status" value="1"/>
</dbReference>
<organism evidence="11 12">
    <name type="scientific">Salix brachista</name>
    <dbReference type="NCBI Taxonomy" id="2182728"/>
    <lineage>
        <taxon>Eukaryota</taxon>
        <taxon>Viridiplantae</taxon>
        <taxon>Streptophyta</taxon>
        <taxon>Embryophyta</taxon>
        <taxon>Tracheophyta</taxon>
        <taxon>Spermatophyta</taxon>
        <taxon>Magnoliopsida</taxon>
        <taxon>eudicotyledons</taxon>
        <taxon>Gunneridae</taxon>
        <taxon>Pentapetalae</taxon>
        <taxon>rosids</taxon>
        <taxon>fabids</taxon>
        <taxon>Malpighiales</taxon>
        <taxon>Salicaceae</taxon>
        <taxon>Saliceae</taxon>
        <taxon>Salix</taxon>
    </lineage>
</organism>
<dbReference type="AlphaFoldDB" id="A0A5N5K5V1"/>
<keyword evidence="6" id="KW-0732">Signal</keyword>
<proteinExistence type="inferred from homology"/>
<protein>
    <recommendedName>
        <fullName evidence="4">rhamnogalacturonan endolyase</fullName>
        <ecNumber evidence="4">4.2.2.23</ecNumber>
    </recommendedName>
</protein>
<gene>
    <name evidence="11" type="ORF">DKX38_020389</name>
</gene>
<dbReference type="InterPro" id="IPR029411">
    <property type="entry name" value="RG-lyase_III"/>
</dbReference>
<evidence type="ECO:0000259" key="8">
    <source>
        <dbReference type="Pfam" id="PF03000"/>
    </source>
</evidence>
<dbReference type="Gene3D" id="2.60.120.260">
    <property type="entry name" value="Galactose-binding domain-like"/>
    <property type="match status" value="1"/>
</dbReference>
<dbReference type="InterPro" id="IPR051850">
    <property type="entry name" value="Polysacch_Lyase_4"/>
</dbReference>
<evidence type="ECO:0000313" key="11">
    <source>
        <dbReference type="EMBL" id="KAB5526542.1"/>
    </source>
</evidence>
<keyword evidence="7" id="KW-0456">Lyase</keyword>
<dbReference type="InterPro" id="IPR010325">
    <property type="entry name" value="Rhamnogal_lyase"/>
</dbReference>
<evidence type="ECO:0000256" key="1">
    <source>
        <dbReference type="ARBA" id="ARBA00001324"/>
    </source>
</evidence>
<dbReference type="CDD" id="cd10316">
    <property type="entry name" value="RGL4_M"/>
    <property type="match status" value="1"/>
</dbReference>
<keyword evidence="12" id="KW-1185">Reference proteome</keyword>
<feature type="domain" description="Rhamnogalacturonan lyase" evidence="9">
    <location>
        <begin position="582"/>
        <end position="772"/>
    </location>
</feature>
<evidence type="ECO:0000313" key="12">
    <source>
        <dbReference type="Proteomes" id="UP000326939"/>
    </source>
</evidence>
<dbReference type="Pfam" id="PF14686">
    <property type="entry name" value="fn3_3"/>
    <property type="match status" value="1"/>
</dbReference>
<dbReference type="SUPFAM" id="SSF49785">
    <property type="entry name" value="Galactose-binding domain-like"/>
    <property type="match status" value="1"/>
</dbReference>
<dbReference type="EMBL" id="VDCV01000014">
    <property type="protein sequence ID" value="KAB5526542.1"/>
    <property type="molecule type" value="Genomic_DNA"/>
</dbReference>
<dbReference type="CDD" id="cd10317">
    <property type="entry name" value="RGL4_C"/>
    <property type="match status" value="1"/>
</dbReference>
<comment type="caution">
    <text evidence="11">The sequence shown here is derived from an EMBL/GenBank/DDBJ whole genome shotgun (WGS) entry which is preliminary data.</text>
</comment>
<dbReference type="InterPro" id="IPR011013">
    <property type="entry name" value="Gal_mutarotase_sf_dom"/>
</dbReference>
<comment type="catalytic activity">
    <reaction evidence="1">
        <text>Endotype eliminative cleavage of L-alpha-rhamnopyranosyl-(1-&gt;4)-alpha-D-galactopyranosyluronic acid bonds of rhamnogalacturonan I domains in ramified hairy regions of pectin leaving L-rhamnopyranose at the reducing end and 4-deoxy-4,5-unsaturated D-galactopyranosyluronic acid at the non-reducing end.</text>
        <dbReference type="EC" id="4.2.2.23"/>
    </reaction>
</comment>
<name>A0A5N5K5V1_9ROSI</name>
<evidence type="ECO:0000256" key="5">
    <source>
        <dbReference type="ARBA" id="ARBA00022525"/>
    </source>
</evidence>
<evidence type="ECO:0000256" key="6">
    <source>
        <dbReference type="ARBA" id="ARBA00022729"/>
    </source>
</evidence>
<dbReference type="PANTHER" id="PTHR32018:SF17">
    <property type="entry name" value="RHAMNOGALACTURONAN ENDOLYASE"/>
    <property type="match status" value="1"/>
</dbReference>
<evidence type="ECO:0000256" key="4">
    <source>
        <dbReference type="ARBA" id="ARBA00012437"/>
    </source>
</evidence>
<reference evidence="12" key="1">
    <citation type="journal article" date="2019" name="Gigascience">
        <title>De novo genome assembly of the endangered Acer yangbiense, a plant species with extremely small populations endemic to Yunnan Province, China.</title>
        <authorList>
            <person name="Yang J."/>
            <person name="Wariss H.M."/>
            <person name="Tao L."/>
            <person name="Zhang R."/>
            <person name="Yun Q."/>
            <person name="Hollingsworth P."/>
            <person name="Dao Z."/>
            <person name="Luo G."/>
            <person name="Guo H."/>
            <person name="Ma Y."/>
            <person name="Sun W."/>
        </authorList>
    </citation>
    <scope>NUCLEOTIDE SEQUENCE [LARGE SCALE GENOMIC DNA]</scope>
    <source>
        <strain evidence="12">cv. br00</strain>
    </source>
</reference>
<dbReference type="SUPFAM" id="SSF49452">
    <property type="entry name" value="Starch-binding domain-like"/>
    <property type="match status" value="1"/>
</dbReference>
<dbReference type="GO" id="GO:0030246">
    <property type="term" value="F:carbohydrate binding"/>
    <property type="evidence" value="ECO:0007669"/>
    <property type="project" value="InterPro"/>
</dbReference>
<evidence type="ECO:0000256" key="3">
    <source>
        <dbReference type="ARBA" id="ARBA00010418"/>
    </source>
</evidence>
<dbReference type="InterPro" id="IPR027356">
    <property type="entry name" value="NPH3_dom"/>
</dbReference>
<dbReference type="EC" id="4.2.2.23" evidence="4"/>
<dbReference type="SUPFAM" id="SSF74650">
    <property type="entry name" value="Galactose mutarotase-like"/>
    <property type="match status" value="1"/>
</dbReference>
<accession>A0A5N5K5V1</accession>
<dbReference type="Gene3D" id="2.60.40.1120">
    <property type="entry name" value="Carboxypeptidase-like, regulatory domain"/>
    <property type="match status" value="1"/>
</dbReference>
<dbReference type="Pfam" id="PF14683">
    <property type="entry name" value="CBM-like"/>
    <property type="match status" value="1"/>
</dbReference>
<dbReference type="Pfam" id="PF03000">
    <property type="entry name" value="NPH3"/>
    <property type="match status" value="1"/>
</dbReference>
<feature type="domain" description="NPH3" evidence="8">
    <location>
        <begin position="1"/>
        <end position="46"/>
    </location>
</feature>
<dbReference type="GO" id="GO:0102210">
    <property type="term" value="F:rhamnogalacturonan endolyase activity"/>
    <property type="evidence" value="ECO:0007669"/>
    <property type="project" value="UniProtKB-EC"/>
</dbReference>
<keyword evidence="5" id="KW-0964">Secreted</keyword>
<dbReference type="GO" id="GO:0005975">
    <property type="term" value="P:carbohydrate metabolic process"/>
    <property type="evidence" value="ECO:0007669"/>
    <property type="project" value="InterPro"/>
</dbReference>
<dbReference type="InterPro" id="IPR013784">
    <property type="entry name" value="Carb-bd-like_fold"/>
</dbReference>
<dbReference type="Proteomes" id="UP000326939">
    <property type="component" value="Chromosome 14"/>
</dbReference>
<evidence type="ECO:0000259" key="9">
    <source>
        <dbReference type="Pfam" id="PF14683"/>
    </source>
</evidence>
<dbReference type="FunFam" id="2.60.40.1120:FF:000033">
    <property type="entry name" value="Rhamnogalacturonate lyase B"/>
    <property type="match status" value="1"/>
</dbReference>
<evidence type="ECO:0000256" key="7">
    <source>
        <dbReference type="ARBA" id="ARBA00023239"/>
    </source>
</evidence>
<dbReference type="InterPro" id="IPR008979">
    <property type="entry name" value="Galactose-bd-like_sf"/>
</dbReference>
<dbReference type="GO" id="GO:0005576">
    <property type="term" value="C:extracellular region"/>
    <property type="evidence" value="ECO:0007669"/>
    <property type="project" value="UniProtKB-SubCell"/>
</dbReference>
<sequence>MIIHAIPSCQESLEKRVGAKLDQACLQDLLIPNTGCPVETLYNIDSADSPSLHAAGSWYLAEVASGVNMKLGKVSIPRCSRSLCIQEQPPAYIAVEQVNLLSMILFIKMDKGGASLLRWLTILIWFFLMAKLTAASREVFQNENGKFLGVRLHKNHHQMVMDNGLVQVTLSSPGGDITGIQYNGIHNVLETKNREGNRGYWDVVWNVPGNHIAYDRLKGTDFNVIMEDEDQVELSFKKTWNFTNGNSSAPLNVDKRYIMRRGSSGVYLYAILERLEGWPDMDMDQIRIVFKLQNDKFHFMAISDDRQRIMPTPRDRLDAQRLAYPEAVLLTNPANTLLRGEVDDKYQYSCENKDNRVHGWISENPPVGFWMITPSDEFRSGGPLKQDLTSHVGPTTLSMFTSTHYSGKDLNTKYRNGKPWKKVLGPVFVYLNSISSLEDPTTLWEDAKDQMSIEVNSWPYDFPQSEDFPSSNRRGNVSGQLLVGDKYISDNPMWASYAYVGLAAPGGVGSWQREAKGYQFWVQADEEGRFLIENIRAGHYNLYAWVPGIVGDCRYDVIIYIQPGSDVKLGVLVYEPPRNGPTLWEIGIPDRTAAEFFVPDIYPTLVNKLFVNQSTHRFRQYGVWERYSDLYPKHDLTYTIGISNYHQDWFFAQVPRNMGNHTYQATTWQIKFEIENVTPSTGNYTLQLALASASASELQVRFNDRRANRPHFTTRLIGRDNAIARHGIYGLYWFYSINVPSHLLRNGNNTVYLTQSRSKSPFGGIMYDYIRLEGPPDTGFISLQ</sequence>
<dbReference type="InterPro" id="IPR029413">
    <property type="entry name" value="RG-lyase_II"/>
</dbReference>
<dbReference type="Gene3D" id="2.70.98.10">
    <property type="match status" value="1"/>
</dbReference>